<dbReference type="InterPro" id="IPR013785">
    <property type="entry name" value="Aldolase_TIM"/>
</dbReference>
<dbReference type="Gene3D" id="3.20.20.70">
    <property type="entry name" value="Aldolase class I"/>
    <property type="match status" value="1"/>
</dbReference>
<dbReference type="GO" id="GO:0005975">
    <property type="term" value="P:carbohydrate metabolic process"/>
    <property type="evidence" value="ECO:0007669"/>
    <property type="project" value="InterPro"/>
</dbReference>
<accession>A0A136Q0D1</accession>
<dbReference type="SUPFAM" id="SSF51569">
    <property type="entry name" value="Aldolase"/>
    <property type="match status" value="1"/>
</dbReference>
<dbReference type="Proteomes" id="UP000070366">
    <property type="component" value="Unassembled WGS sequence"/>
</dbReference>
<keyword evidence="1" id="KW-0704">Schiff base</keyword>
<dbReference type="Pfam" id="PF00923">
    <property type="entry name" value="TAL_FSA"/>
    <property type="match status" value="1"/>
</dbReference>
<gene>
    <name evidence="2" type="ORF">HMPREF3293_03072</name>
</gene>
<organism evidence="2 3">
    <name type="scientific">Christensenella minuta</name>
    <dbReference type="NCBI Taxonomy" id="626937"/>
    <lineage>
        <taxon>Bacteria</taxon>
        <taxon>Bacillati</taxon>
        <taxon>Bacillota</taxon>
        <taxon>Clostridia</taxon>
        <taxon>Christensenellales</taxon>
        <taxon>Christensenellaceae</taxon>
        <taxon>Christensenella</taxon>
    </lineage>
</organism>
<reference evidence="2 3" key="1">
    <citation type="submission" date="2016-02" db="EMBL/GenBank/DDBJ databases">
        <authorList>
            <person name="Wen L."/>
            <person name="He K."/>
            <person name="Yang H."/>
        </authorList>
    </citation>
    <scope>NUCLEOTIDE SEQUENCE [LARGE SCALE GENOMIC DNA]</scope>
    <source>
        <strain evidence="2 3">DSM 22607</strain>
    </source>
</reference>
<evidence type="ECO:0000256" key="1">
    <source>
        <dbReference type="ARBA" id="ARBA00023270"/>
    </source>
</evidence>
<dbReference type="AlphaFoldDB" id="A0A136Q0D1"/>
<comment type="caution">
    <text evidence="2">The sequence shown here is derived from an EMBL/GenBank/DDBJ whole genome shotgun (WGS) entry which is preliminary data.</text>
</comment>
<name>A0A136Q0D1_9FIRM</name>
<dbReference type="PANTHER" id="PTHR10683">
    <property type="entry name" value="TRANSALDOLASE"/>
    <property type="match status" value="1"/>
</dbReference>
<sequence>MIAIQRKREGIMKELMLNCENSELLKKYMDIYPIDGITVNPKMVSRLKNLDFFDVVRTLRKTAGSKKLYVQVTSPIYEEILEEADLIRKAGGEETYVKIPANEIGIKAIKTLSARGYRTTATVVYSAGQGILALKAGASYVAPFYGPMLKAGIDAETEVRRMAVYRAASGCEGKILTAACRTFEQFGRAIAAGSDALTVDPGFLTQEMNVKPSIDILNDFICSWEETYGAGKKIIDMKSEVGSC</sequence>
<dbReference type="STRING" id="626937.HMPREF3293_03072"/>
<evidence type="ECO:0000313" key="3">
    <source>
        <dbReference type="Proteomes" id="UP000070366"/>
    </source>
</evidence>
<protein>
    <submittedName>
        <fullName evidence="2">Putative fructose-6-phosphate aldolase</fullName>
    </submittedName>
</protein>
<dbReference type="EMBL" id="LSZW01000067">
    <property type="protein sequence ID" value="KXK64024.1"/>
    <property type="molecule type" value="Genomic_DNA"/>
</dbReference>
<proteinExistence type="predicted"/>
<evidence type="ECO:0000313" key="2">
    <source>
        <dbReference type="EMBL" id="KXK64024.1"/>
    </source>
</evidence>
<keyword evidence="3" id="KW-1185">Reference proteome</keyword>
<dbReference type="InterPro" id="IPR001585">
    <property type="entry name" value="TAL/FSA"/>
</dbReference>
<dbReference type="PANTHER" id="PTHR10683:SF28">
    <property type="entry name" value="TRANSALDOLASE C"/>
    <property type="match status" value="1"/>
</dbReference>